<dbReference type="EMBL" id="AP012338">
    <property type="protein sequence ID" value="BAM04874.1"/>
    <property type="molecule type" value="Genomic_DNA"/>
</dbReference>
<dbReference type="STRING" id="1142394.PSMK_27150"/>
<dbReference type="InterPro" id="IPR028082">
    <property type="entry name" value="Peripla_BP_I"/>
</dbReference>
<evidence type="ECO:0000256" key="2">
    <source>
        <dbReference type="ARBA" id="ARBA00023125"/>
    </source>
</evidence>
<dbReference type="CDD" id="cd06267">
    <property type="entry name" value="PBP1_LacI_sugar_binding-like"/>
    <property type="match status" value="1"/>
</dbReference>
<dbReference type="RefSeq" id="WP_014438086.1">
    <property type="nucleotide sequence ID" value="NC_017080.1"/>
</dbReference>
<dbReference type="Gene3D" id="3.40.50.2300">
    <property type="match status" value="2"/>
</dbReference>
<gene>
    <name evidence="5" type="ordered locus">PSMK_27150</name>
</gene>
<protein>
    <submittedName>
        <fullName evidence="5">LacI family transcriptional regulator</fullName>
    </submittedName>
</protein>
<evidence type="ECO:0000259" key="4">
    <source>
        <dbReference type="PROSITE" id="PS50932"/>
    </source>
</evidence>
<dbReference type="InterPro" id="IPR000843">
    <property type="entry name" value="HTH_LacI"/>
</dbReference>
<dbReference type="PROSITE" id="PS00356">
    <property type="entry name" value="HTH_LACI_1"/>
    <property type="match status" value="1"/>
</dbReference>
<dbReference type="CDD" id="cd01392">
    <property type="entry name" value="HTH_LacI"/>
    <property type="match status" value="1"/>
</dbReference>
<evidence type="ECO:0000256" key="3">
    <source>
        <dbReference type="ARBA" id="ARBA00023163"/>
    </source>
</evidence>
<proteinExistence type="predicted"/>
<keyword evidence="1" id="KW-0805">Transcription regulation</keyword>
<dbReference type="Pfam" id="PF13377">
    <property type="entry name" value="Peripla_BP_3"/>
    <property type="match status" value="1"/>
</dbReference>
<keyword evidence="2" id="KW-0238">DNA-binding</keyword>
<evidence type="ECO:0000313" key="6">
    <source>
        <dbReference type="Proteomes" id="UP000007881"/>
    </source>
</evidence>
<accession>I0IHY6</accession>
<dbReference type="AlphaFoldDB" id="I0IHY6"/>
<name>I0IHY6_PHYMF</name>
<dbReference type="SMART" id="SM00354">
    <property type="entry name" value="HTH_LACI"/>
    <property type="match status" value="1"/>
</dbReference>
<dbReference type="Proteomes" id="UP000007881">
    <property type="component" value="Chromosome"/>
</dbReference>
<organism evidence="5 6">
    <name type="scientific">Phycisphaera mikurensis (strain NBRC 102666 / KCTC 22515 / FYK2301M01)</name>
    <dbReference type="NCBI Taxonomy" id="1142394"/>
    <lineage>
        <taxon>Bacteria</taxon>
        <taxon>Pseudomonadati</taxon>
        <taxon>Planctomycetota</taxon>
        <taxon>Phycisphaerae</taxon>
        <taxon>Phycisphaerales</taxon>
        <taxon>Phycisphaeraceae</taxon>
        <taxon>Phycisphaera</taxon>
    </lineage>
</organism>
<keyword evidence="3" id="KW-0804">Transcription</keyword>
<reference evidence="5 6" key="1">
    <citation type="submission" date="2012-02" db="EMBL/GenBank/DDBJ databases">
        <title>Complete genome sequence of Phycisphaera mikurensis NBRC 102666.</title>
        <authorList>
            <person name="Ankai A."/>
            <person name="Hosoyama A."/>
            <person name="Terui Y."/>
            <person name="Sekine M."/>
            <person name="Fukai R."/>
            <person name="Kato Y."/>
            <person name="Nakamura S."/>
            <person name="Yamada-Narita S."/>
            <person name="Kawakoshi A."/>
            <person name="Fukunaga Y."/>
            <person name="Yamazaki S."/>
            <person name="Fujita N."/>
        </authorList>
    </citation>
    <scope>NUCLEOTIDE SEQUENCE [LARGE SCALE GENOMIC DNA]</scope>
    <source>
        <strain evidence="6">NBRC 102666 / KCTC 22515 / FYK2301M01</strain>
    </source>
</reference>
<evidence type="ECO:0000256" key="1">
    <source>
        <dbReference type="ARBA" id="ARBA00023015"/>
    </source>
</evidence>
<sequence>MATPTLQDIADIVGVSRVTVSRVLRGKVKGCWPKSAAQAQRIRDVAEEIGYRVDWKARTLKTGKTFMVGLLSTEKKSTQIHDASLLGGLVEGLGDAGYHLTFVRVAAGARGSGFADSRFDGLLIDYHLEPEEIAVIQEAQLPAVIINAPGLPGVDSVMPDHRAAGRLAAGHLLGLGHRRIAMLHAPTSEHKNWPRHMYEGWRSGLLAAMRRAGCGDGFRDVIPEALTREEHDAAYASALDQVFAEAEPPTALVTLNSEQAMNVGLRNLRRLGLDCPRDVSLLCMHGVEAHGWTSPELTDLDFDFAEIGRRAARLLLHQMEPDREQAKAKLCTAPKPRLMIRGSTAPAPAGR</sequence>
<dbReference type="PANTHER" id="PTHR30146">
    <property type="entry name" value="LACI-RELATED TRANSCRIPTIONAL REPRESSOR"/>
    <property type="match status" value="1"/>
</dbReference>
<dbReference type="GO" id="GO:0003700">
    <property type="term" value="F:DNA-binding transcription factor activity"/>
    <property type="evidence" value="ECO:0007669"/>
    <property type="project" value="TreeGrafter"/>
</dbReference>
<dbReference type="InterPro" id="IPR010982">
    <property type="entry name" value="Lambda_DNA-bd_dom_sf"/>
</dbReference>
<dbReference type="Pfam" id="PF00356">
    <property type="entry name" value="LacI"/>
    <property type="match status" value="1"/>
</dbReference>
<dbReference type="SUPFAM" id="SSF47413">
    <property type="entry name" value="lambda repressor-like DNA-binding domains"/>
    <property type="match status" value="1"/>
</dbReference>
<dbReference type="KEGG" id="phm:PSMK_27150"/>
<dbReference type="Gene3D" id="1.10.260.40">
    <property type="entry name" value="lambda repressor-like DNA-binding domains"/>
    <property type="match status" value="1"/>
</dbReference>
<dbReference type="eggNOG" id="COG1609">
    <property type="taxonomic scope" value="Bacteria"/>
</dbReference>
<dbReference type="PROSITE" id="PS50932">
    <property type="entry name" value="HTH_LACI_2"/>
    <property type="match status" value="1"/>
</dbReference>
<dbReference type="HOGENOM" id="CLU_037628_6_1_0"/>
<dbReference type="PANTHER" id="PTHR30146:SF153">
    <property type="entry name" value="LACTOSE OPERON REPRESSOR"/>
    <property type="match status" value="1"/>
</dbReference>
<dbReference type="SUPFAM" id="SSF53822">
    <property type="entry name" value="Periplasmic binding protein-like I"/>
    <property type="match status" value="1"/>
</dbReference>
<evidence type="ECO:0000313" key="5">
    <source>
        <dbReference type="EMBL" id="BAM04874.1"/>
    </source>
</evidence>
<feature type="domain" description="HTH lacI-type" evidence="4">
    <location>
        <begin position="4"/>
        <end position="62"/>
    </location>
</feature>
<keyword evidence="6" id="KW-1185">Reference proteome</keyword>
<dbReference type="InterPro" id="IPR046335">
    <property type="entry name" value="LacI/GalR-like_sensor"/>
</dbReference>
<dbReference type="OrthoDB" id="9788209at2"/>
<dbReference type="GO" id="GO:0000976">
    <property type="term" value="F:transcription cis-regulatory region binding"/>
    <property type="evidence" value="ECO:0007669"/>
    <property type="project" value="TreeGrafter"/>
</dbReference>